<feature type="region of interest" description="Disordered" evidence="3">
    <location>
        <begin position="706"/>
        <end position="764"/>
    </location>
</feature>
<dbReference type="GO" id="GO:0005829">
    <property type="term" value="C:cytosol"/>
    <property type="evidence" value="ECO:0007669"/>
    <property type="project" value="TreeGrafter"/>
</dbReference>
<dbReference type="SUPFAM" id="SSF48403">
    <property type="entry name" value="Ankyrin repeat"/>
    <property type="match status" value="1"/>
</dbReference>
<dbReference type="PhylomeDB" id="T1JJB0"/>
<dbReference type="HOGENOM" id="CLU_302918_0_0_1"/>
<keyword evidence="2" id="KW-0175">Coiled coil</keyword>
<dbReference type="Gene3D" id="3.40.50.10140">
    <property type="entry name" value="Toll/interleukin-1 receptor homology (TIR) domain"/>
    <property type="match status" value="1"/>
</dbReference>
<feature type="compositionally biased region" description="Low complexity" evidence="3">
    <location>
        <begin position="720"/>
        <end position="749"/>
    </location>
</feature>
<reference evidence="6" key="1">
    <citation type="submission" date="2011-05" db="EMBL/GenBank/DDBJ databases">
        <authorList>
            <person name="Richards S.R."/>
            <person name="Qu J."/>
            <person name="Jiang H."/>
            <person name="Jhangiani S.N."/>
            <person name="Agravi P."/>
            <person name="Goodspeed R."/>
            <person name="Gross S."/>
            <person name="Mandapat C."/>
            <person name="Jackson L."/>
            <person name="Mathew T."/>
            <person name="Pu L."/>
            <person name="Thornton R."/>
            <person name="Saada N."/>
            <person name="Wilczek-Boney K.B."/>
            <person name="Lee S."/>
            <person name="Kovar C."/>
            <person name="Wu Y."/>
            <person name="Scherer S.E."/>
            <person name="Worley K.C."/>
            <person name="Muzny D.M."/>
            <person name="Gibbs R."/>
        </authorList>
    </citation>
    <scope>NUCLEOTIDE SEQUENCE</scope>
    <source>
        <strain evidence="6">Brora</strain>
    </source>
</reference>
<sequence length="984" mass="110961">MAAPEGSHLIGFTWAKQSVAKGFQCLHITSPFSLSTLKQEVKGSRKMDAPDLTIVYAKDGVEWERYLDHCFRQLIPQSSNERPLHIHSEGLEHLSFPLSSHKVAFQRRAKAQLVILTPEFLDFVQTNPGTLVGQLLEPKRVIAMLCGVENNDVQATHRAELVSFPAWRQIAVKDKDKDFVLQLFQKTVEVMELSEGGLTTLKPQFKLTPRKVREGSNKIFALLENPILRDQDVKVYITGNKGPAREIANKMRNPYIVQFVIPVFQEILKDRVMLSSHLAEIPAENFLLQKILSAENIMGLKIQYNIMMQISQIVTVQLFCNGISLGSRQIKCESQMGELNQLLKNVNDPMAFLSQTLGLSGCRIKDLDNLLVKTFCKNLPPKGFELLDCSKETQQRKSEEEMPSLLHFAAFYGLKELCSCLLDLPNAKIVCNIRNSENATPAELAESAGHKDLAQMLENYTNLTATADLYSFGLSASDNTTHNETYALYAWCVTLLATAVRVLFVTSQLVFTMLNAWVYVLTDYPNNIPLYDTPRAVSNYTEIEGNETYLPMNCSNPSLSNLLEPHKRLILGLDDEETCALSDTKTDIFNISSDDIPDAKEDNSRFQGYNPSQVELLEILGDFKKNKYSINEVEQLFEDWKTRQNNSFREKESELKDLRSKYEQIQQSAPDKGKKPLSLDRIMALLTKSSKKNTLKSKSVIQVQKRKENEYDESKHRPVSTLSNASLISTSSLRSSSSSERLSTASSSTYDSGAQSDSGDDILRKKDRMSATIKERISQFELSNNPPPLPASIAMKEREREIMDKVDELSTFEDDTYLMSSTSPDYVCPDPEFVYQSPSNIIRKIEVAAKPKTINSNKVPRPSEIAIEEPLYNNFSPIILNENDYYNLPPPPPKPAQIKPNLTPFKISSAAEDKQQKILDPYPHKQPLGLVASHVRKIELDDGNNEKLPPPVPPRPPIKEKPNEIFYAQPRPPFPGRPLPALPK</sequence>
<dbReference type="InterPro" id="IPR052446">
    <property type="entry name" value="B-cell_PI3K-Signaling_Adptrs"/>
</dbReference>
<proteinExistence type="predicted"/>
<evidence type="ECO:0000256" key="1">
    <source>
        <dbReference type="ARBA" id="ARBA00022553"/>
    </source>
</evidence>
<evidence type="ECO:0000259" key="4">
    <source>
        <dbReference type="PROSITE" id="PS51376"/>
    </source>
</evidence>
<dbReference type="PANTHER" id="PTHR16267">
    <property type="entry name" value="BANK1/PIK3AP1 FAMILY MEMBER"/>
    <property type="match status" value="1"/>
</dbReference>
<feature type="compositionally biased region" description="Basic and acidic residues" evidence="3">
    <location>
        <begin position="706"/>
        <end position="716"/>
    </location>
</feature>
<dbReference type="eggNOG" id="ENOG502QS94">
    <property type="taxonomic scope" value="Eukaryota"/>
</dbReference>
<dbReference type="InterPro" id="IPR041340">
    <property type="entry name" value="PIK3AP1_TIR"/>
</dbReference>
<dbReference type="STRING" id="126957.T1JJB0"/>
<dbReference type="AlphaFoldDB" id="T1JJB0"/>
<feature type="domain" description="DBB" evidence="4">
    <location>
        <begin position="207"/>
        <end position="387"/>
    </location>
</feature>
<feature type="coiled-coil region" evidence="2">
    <location>
        <begin position="641"/>
        <end position="668"/>
    </location>
</feature>
<dbReference type="OMA" id="GRCDPMH"/>
<protein>
    <recommendedName>
        <fullName evidence="4">DBB domain-containing protein</fullName>
    </recommendedName>
</protein>
<keyword evidence="6" id="KW-1185">Reference proteome</keyword>
<dbReference type="EnsemblMetazoa" id="SMAR013940-RA">
    <property type="protein sequence ID" value="SMAR013940-PA"/>
    <property type="gene ID" value="SMAR013940"/>
</dbReference>
<reference evidence="5" key="2">
    <citation type="submission" date="2015-02" db="UniProtKB">
        <authorList>
            <consortium name="EnsemblMetazoa"/>
        </authorList>
    </citation>
    <scope>IDENTIFICATION</scope>
</reference>
<evidence type="ECO:0000256" key="3">
    <source>
        <dbReference type="SAM" id="MobiDB-lite"/>
    </source>
</evidence>
<keyword evidence="1" id="KW-0597">Phosphoprotein</keyword>
<dbReference type="InterPro" id="IPR017893">
    <property type="entry name" value="DBB_domain"/>
</dbReference>
<dbReference type="Proteomes" id="UP000014500">
    <property type="component" value="Unassembled WGS sequence"/>
</dbReference>
<evidence type="ECO:0000313" key="5">
    <source>
        <dbReference type="EnsemblMetazoa" id="SMAR013940-PA"/>
    </source>
</evidence>
<dbReference type="PANTHER" id="PTHR16267:SF11">
    <property type="entry name" value="STUMPS, ISOFORM E"/>
    <property type="match status" value="1"/>
</dbReference>
<dbReference type="InterPro" id="IPR035897">
    <property type="entry name" value="Toll_tir_struct_dom_sf"/>
</dbReference>
<evidence type="ECO:0000256" key="2">
    <source>
        <dbReference type="SAM" id="Coils"/>
    </source>
</evidence>
<dbReference type="GO" id="GO:0005104">
    <property type="term" value="F:fibroblast growth factor receptor binding"/>
    <property type="evidence" value="ECO:0007669"/>
    <property type="project" value="TreeGrafter"/>
</dbReference>
<dbReference type="InterPro" id="IPR036770">
    <property type="entry name" value="Ankyrin_rpt-contain_sf"/>
</dbReference>
<dbReference type="Pfam" id="PF14545">
    <property type="entry name" value="DBB"/>
    <property type="match status" value="2"/>
</dbReference>
<dbReference type="Gene3D" id="1.25.40.20">
    <property type="entry name" value="Ankyrin repeat-containing domain"/>
    <property type="match status" value="1"/>
</dbReference>
<dbReference type="GO" id="GO:0005068">
    <property type="term" value="F:transmembrane receptor protein tyrosine kinase adaptor activity"/>
    <property type="evidence" value="ECO:0007669"/>
    <property type="project" value="TreeGrafter"/>
</dbReference>
<dbReference type="EMBL" id="JH431816">
    <property type="status" value="NOT_ANNOTATED_CDS"/>
    <property type="molecule type" value="Genomic_DNA"/>
</dbReference>
<dbReference type="SMART" id="SM01282">
    <property type="entry name" value="DBB"/>
    <property type="match status" value="1"/>
</dbReference>
<feature type="region of interest" description="Disordered" evidence="3">
    <location>
        <begin position="939"/>
        <end position="984"/>
    </location>
</feature>
<dbReference type="Pfam" id="PF18567">
    <property type="entry name" value="TIR_3"/>
    <property type="match status" value="1"/>
</dbReference>
<feature type="compositionally biased region" description="Pro residues" evidence="3">
    <location>
        <begin position="970"/>
        <end position="984"/>
    </location>
</feature>
<accession>T1JJB0</accession>
<dbReference type="PROSITE" id="PS51376">
    <property type="entry name" value="DBB"/>
    <property type="match status" value="1"/>
</dbReference>
<evidence type="ECO:0000313" key="6">
    <source>
        <dbReference type="Proteomes" id="UP000014500"/>
    </source>
</evidence>
<name>T1JJB0_STRMM</name>
<organism evidence="5 6">
    <name type="scientific">Strigamia maritima</name>
    <name type="common">European centipede</name>
    <name type="synonym">Geophilus maritimus</name>
    <dbReference type="NCBI Taxonomy" id="126957"/>
    <lineage>
        <taxon>Eukaryota</taxon>
        <taxon>Metazoa</taxon>
        <taxon>Ecdysozoa</taxon>
        <taxon>Arthropoda</taxon>
        <taxon>Myriapoda</taxon>
        <taxon>Chilopoda</taxon>
        <taxon>Pleurostigmophora</taxon>
        <taxon>Geophilomorpha</taxon>
        <taxon>Linotaeniidae</taxon>
        <taxon>Strigamia</taxon>
    </lineage>
</organism>